<dbReference type="PATRIC" id="fig|1032488.3.peg.2349"/>
<dbReference type="GO" id="GO:0003743">
    <property type="term" value="F:translation initiation factor activity"/>
    <property type="evidence" value="ECO:0007669"/>
    <property type="project" value="UniProtKB-KW"/>
</dbReference>
<name>G4CLK2_9NEIS</name>
<dbReference type="EMBL" id="AGAY01000087">
    <property type="protein sequence ID" value="EGY51321.1"/>
    <property type="molecule type" value="Genomic_DNA"/>
</dbReference>
<feature type="region of interest" description="Disordered" evidence="1">
    <location>
        <begin position="35"/>
        <end position="63"/>
    </location>
</feature>
<dbReference type="Proteomes" id="UP000003019">
    <property type="component" value="Unassembled WGS sequence"/>
</dbReference>
<dbReference type="HOGENOM" id="CLU_037950_0_1_4"/>
<gene>
    <name evidence="3" type="ORF">HMPREF9371_2493</name>
</gene>
<dbReference type="RefSeq" id="WP_009120178.1">
    <property type="nucleotide sequence ID" value="NZ_JH164926.1"/>
</dbReference>
<reference evidence="3 4" key="1">
    <citation type="submission" date="2011-05" db="EMBL/GenBank/DDBJ databases">
        <authorList>
            <person name="Muzny D."/>
            <person name="Qin X."/>
            <person name="Deng J."/>
            <person name="Jiang H."/>
            <person name="Liu Y."/>
            <person name="Qu J."/>
            <person name="Song X.-Z."/>
            <person name="Zhang L."/>
            <person name="Thornton R."/>
            <person name="Coyle M."/>
            <person name="Francisco L."/>
            <person name="Jackson L."/>
            <person name="Javaid M."/>
            <person name="Korchina V."/>
            <person name="Kovar C."/>
            <person name="Mata R."/>
            <person name="Mathew T."/>
            <person name="Ngo R."/>
            <person name="Nguyen L."/>
            <person name="Nguyen N."/>
            <person name="Okwuonu G."/>
            <person name="Ongeri F."/>
            <person name="Pham C."/>
            <person name="Simmons D."/>
            <person name="Wilczek-Boney K."/>
            <person name="Hale W."/>
            <person name="Jakkamsetti A."/>
            <person name="Pham P."/>
            <person name="Ruth R."/>
            <person name="San Lucas F."/>
            <person name="Warren J."/>
            <person name="Zhang J."/>
            <person name="Zhao Z."/>
            <person name="Zhou C."/>
            <person name="Zhu D."/>
            <person name="Lee S."/>
            <person name="Bess C."/>
            <person name="Blankenburg K."/>
            <person name="Forbes L."/>
            <person name="Fu Q."/>
            <person name="Gubbala S."/>
            <person name="Hirani K."/>
            <person name="Jayaseelan J.C."/>
            <person name="Lara F."/>
            <person name="Munidasa M."/>
            <person name="Palculict T."/>
            <person name="Patil S."/>
            <person name="Pu L.-L."/>
            <person name="Saada N."/>
            <person name="Tang L."/>
            <person name="Weissenberger G."/>
            <person name="Zhu Y."/>
            <person name="Hemphill L."/>
            <person name="Shang Y."/>
            <person name="Youmans B."/>
            <person name="Ayvaz T."/>
            <person name="Ross M."/>
            <person name="Santibanez J."/>
            <person name="Aqrawi P."/>
            <person name="Gross S."/>
            <person name="Joshi V."/>
            <person name="Fowler G."/>
            <person name="Nazareth L."/>
            <person name="Reid J."/>
            <person name="Worley K."/>
            <person name="Petrosino J."/>
            <person name="Highlander S."/>
            <person name="Gibbs R."/>
        </authorList>
    </citation>
    <scope>NUCLEOTIDE SEQUENCE [LARGE SCALE GENOMIC DNA]</scope>
    <source>
        <strain evidence="3 4">871</strain>
    </source>
</reference>
<proteinExistence type="predicted"/>
<organism evidence="3 4">
    <name type="scientific">Neisseria shayeganii 871</name>
    <dbReference type="NCBI Taxonomy" id="1032488"/>
    <lineage>
        <taxon>Bacteria</taxon>
        <taxon>Pseudomonadati</taxon>
        <taxon>Pseudomonadota</taxon>
        <taxon>Betaproteobacteria</taxon>
        <taxon>Neisseriales</taxon>
        <taxon>Neisseriaceae</taxon>
        <taxon>Neisseria</taxon>
    </lineage>
</organism>
<keyword evidence="3" id="KW-0648">Protein biosynthesis</keyword>
<feature type="compositionally biased region" description="Low complexity" evidence="1">
    <location>
        <begin position="35"/>
        <end position="49"/>
    </location>
</feature>
<dbReference type="Pfam" id="PF02486">
    <property type="entry name" value="Rep_trans"/>
    <property type="match status" value="1"/>
</dbReference>
<protein>
    <submittedName>
        <fullName evidence="3">Replication initiation factor</fullName>
    </submittedName>
</protein>
<dbReference type="STRING" id="1032488.HMPREF9371_2493"/>
<keyword evidence="4" id="KW-1185">Reference proteome</keyword>
<dbReference type="AlphaFoldDB" id="G4CLK2"/>
<feature type="domain" description="Replication initiation protein-like C-terminal" evidence="2">
    <location>
        <begin position="212"/>
        <end position="374"/>
    </location>
</feature>
<keyword evidence="3" id="KW-0396">Initiation factor</keyword>
<accession>G4CLK2</accession>
<evidence type="ECO:0000256" key="1">
    <source>
        <dbReference type="SAM" id="MobiDB-lite"/>
    </source>
</evidence>
<evidence type="ECO:0000313" key="4">
    <source>
        <dbReference type="Proteomes" id="UP000003019"/>
    </source>
</evidence>
<dbReference type="InterPro" id="IPR003491">
    <property type="entry name" value="REP-like_C"/>
</dbReference>
<sequence>MSRTRNTLPDAAEIDVVIAASKYLPPDDAADSRLAAADAAAAADAPPRLTGGEQETQKPSAGEQIDWANIQTTEYFQTYVTDAKGNLLEIPLRKGREDGALIDYLTFTFHEDTIFHYLQNRLVGQNDFISACSESLEKIFGFGITKKMLGKGKFFYQAYYQIGPDNAAYGTLHHGGQRNTVLIDLNAVGCQAALPGWEGRLYEFLQQAIKPRITRCDVAHDFFNGEYTPDQALVDHKKGRYDNHNVTPKAECRGTAWNIEDGSGKTLYIGRKGSSKLARIYEKGKKFGDKSSPWVRFEVEFRKHDCVIPHDILIKPGQYLTGAFPIGEELFQVAANRIETKANVVNLTFEQREFHARNQVGRFVRFLVDAGFPDSEIVRRLVADEGKYPKGLDPSEYNCDAIRVHYLHHDGFAPFDLDEFRMTIDEYMPTDAECHALYEEIEARKRLQQAGHIAESLIRKQEYPTYIPEPEIVSLERNPS</sequence>
<evidence type="ECO:0000259" key="2">
    <source>
        <dbReference type="Pfam" id="PF02486"/>
    </source>
</evidence>
<evidence type="ECO:0000313" key="3">
    <source>
        <dbReference type="EMBL" id="EGY51321.1"/>
    </source>
</evidence>
<comment type="caution">
    <text evidence="3">The sequence shown here is derived from an EMBL/GenBank/DDBJ whole genome shotgun (WGS) entry which is preliminary data.</text>
</comment>
<dbReference type="OrthoDB" id="9809126at2"/>